<dbReference type="RefSeq" id="WP_109015493.1">
    <property type="nucleotide sequence ID" value="NZ_BDOQ01000007.1"/>
</dbReference>
<keyword evidence="2" id="KW-0689">Ribosomal protein</keyword>
<proteinExistence type="predicted"/>
<name>A0A2R5F7S6_9PROT</name>
<keyword evidence="3" id="KW-1185">Reference proteome</keyword>
<dbReference type="Proteomes" id="UP000245081">
    <property type="component" value="Unassembled WGS sequence"/>
</dbReference>
<gene>
    <name evidence="2" type="ORF">NMK_1858</name>
</gene>
<feature type="signal peptide" evidence="1">
    <location>
        <begin position="1"/>
        <end position="24"/>
    </location>
</feature>
<evidence type="ECO:0000313" key="3">
    <source>
        <dbReference type="Proteomes" id="UP000245081"/>
    </source>
</evidence>
<sequence length="111" mass="12761">MFNFIKTVICMLCLAWLFSPQANAGTTYPMFVVAHDIEARQIEGEFRFCERVNLKNGVCYQKVNFFGKTKRMPQDWWSPETYVSAYTGIESPVVVSIEPTADGRGVIIYYQ</sequence>
<keyword evidence="1" id="KW-0732">Signal</keyword>
<comment type="caution">
    <text evidence="2">The sequence shown here is derived from an EMBL/GenBank/DDBJ whole genome shotgun (WGS) entry which is preliminary data.</text>
</comment>
<protein>
    <submittedName>
        <fullName evidence="2">30S ribosomal protein S5</fullName>
    </submittedName>
</protein>
<feature type="chain" id="PRO_5015339854" evidence="1">
    <location>
        <begin position="25"/>
        <end position="111"/>
    </location>
</feature>
<evidence type="ECO:0000256" key="1">
    <source>
        <dbReference type="SAM" id="SignalP"/>
    </source>
</evidence>
<keyword evidence="2" id="KW-0687">Ribonucleoprotein</keyword>
<accession>A0A2R5F7S6</accession>
<reference evidence="2 3" key="1">
    <citation type="journal article" date="2018" name="Environ. Microbiol.">
        <title>Isolation and genomic characterization of Novimethylophilus kurashikiensis gen. nov. sp. nov., a new lanthanide-dependent methylotrophic species of Methylophilaceae.</title>
        <authorList>
            <person name="Lv H."/>
            <person name="Sahin N."/>
            <person name="Tani A."/>
        </authorList>
    </citation>
    <scope>NUCLEOTIDE SEQUENCE [LARGE SCALE GENOMIC DNA]</scope>
    <source>
        <strain evidence="2 3">La2-4</strain>
    </source>
</reference>
<dbReference type="AlphaFoldDB" id="A0A2R5F7S6"/>
<evidence type="ECO:0000313" key="2">
    <source>
        <dbReference type="EMBL" id="GBG14292.1"/>
    </source>
</evidence>
<dbReference type="EMBL" id="BDOQ01000007">
    <property type="protein sequence ID" value="GBG14292.1"/>
    <property type="molecule type" value="Genomic_DNA"/>
</dbReference>
<dbReference type="GO" id="GO:0005840">
    <property type="term" value="C:ribosome"/>
    <property type="evidence" value="ECO:0007669"/>
    <property type="project" value="UniProtKB-KW"/>
</dbReference>
<organism evidence="2 3">
    <name type="scientific">Novimethylophilus kurashikiensis</name>
    <dbReference type="NCBI Taxonomy" id="1825523"/>
    <lineage>
        <taxon>Bacteria</taxon>
        <taxon>Pseudomonadati</taxon>
        <taxon>Pseudomonadota</taxon>
        <taxon>Betaproteobacteria</taxon>
        <taxon>Nitrosomonadales</taxon>
        <taxon>Methylophilaceae</taxon>
        <taxon>Novimethylophilus</taxon>
    </lineage>
</organism>